<protein>
    <submittedName>
        <fullName evidence="2">Carboxypeptidase regulatory-like domain-containing protein</fullName>
    </submittedName>
</protein>
<keyword evidence="3" id="KW-1185">Reference proteome</keyword>
<gene>
    <name evidence="2" type="ORF">SAMN04488518_10316</name>
</gene>
<comment type="caution">
    <text evidence="2">The sequence shown here is derived from an EMBL/GenBank/DDBJ whole genome shotgun (WGS) entry which is preliminary data.</text>
</comment>
<proteinExistence type="predicted"/>
<dbReference type="Gene3D" id="2.60.40.10">
    <property type="entry name" value="Immunoglobulins"/>
    <property type="match status" value="1"/>
</dbReference>
<dbReference type="PROSITE" id="PS51257">
    <property type="entry name" value="PROKAR_LIPOPROTEIN"/>
    <property type="match status" value="1"/>
</dbReference>
<feature type="signal peptide" evidence="1">
    <location>
        <begin position="1"/>
        <end position="23"/>
    </location>
</feature>
<accession>A0A1I3XLX0</accession>
<evidence type="ECO:0000256" key="1">
    <source>
        <dbReference type="SAM" id="SignalP"/>
    </source>
</evidence>
<sequence>MIRHFARFVMFFALVLVSIPAFSMGGCEGSDAVTGAPAASVCGQAVDDQNEPIANAPLLLKNKDSDKAITVFTDDQGFFRAYNLDSGEYSIELPEGLAKEFSVAPSDEALPASSVASRRDKKTIEIKEKSFFQNMLSLQPDAVDAGKIQLEVEPNLQR</sequence>
<keyword evidence="1" id="KW-0732">Signal</keyword>
<feature type="chain" id="PRO_5047514007" evidence="1">
    <location>
        <begin position="24"/>
        <end position="158"/>
    </location>
</feature>
<name>A0A1I3XLX0_9HYPH</name>
<dbReference type="SUPFAM" id="SSF49478">
    <property type="entry name" value="Cna protein B-type domain"/>
    <property type="match status" value="1"/>
</dbReference>
<evidence type="ECO:0000313" key="3">
    <source>
        <dbReference type="Proteomes" id="UP000199598"/>
    </source>
</evidence>
<dbReference type="Proteomes" id="UP000199598">
    <property type="component" value="Unassembled WGS sequence"/>
</dbReference>
<reference evidence="2 3" key="1">
    <citation type="submission" date="2016-10" db="EMBL/GenBank/DDBJ databases">
        <authorList>
            <person name="Varghese N."/>
            <person name="Submissions S."/>
        </authorList>
    </citation>
    <scope>NUCLEOTIDE SEQUENCE [LARGE SCALE GENOMIC DNA]</scope>
    <source>
        <strain evidence="2 3">DSM 16392</strain>
    </source>
</reference>
<evidence type="ECO:0000313" key="2">
    <source>
        <dbReference type="EMBL" id="SFK20490.1"/>
    </source>
</evidence>
<dbReference type="EMBL" id="FOSK01000003">
    <property type="protein sequence ID" value="SFK20490.1"/>
    <property type="molecule type" value="Genomic_DNA"/>
</dbReference>
<organism evidence="2 3">
    <name type="scientific">Pseudovibrio ascidiaceicola</name>
    <dbReference type="NCBI Taxonomy" id="285279"/>
    <lineage>
        <taxon>Bacteria</taxon>
        <taxon>Pseudomonadati</taxon>
        <taxon>Pseudomonadota</taxon>
        <taxon>Alphaproteobacteria</taxon>
        <taxon>Hyphomicrobiales</taxon>
        <taxon>Stappiaceae</taxon>
        <taxon>Pseudovibrio</taxon>
    </lineage>
</organism>
<dbReference type="InterPro" id="IPR013783">
    <property type="entry name" value="Ig-like_fold"/>
</dbReference>